<gene>
    <name evidence="2" type="ORF">SAMN02745215_00139</name>
</gene>
<feature type="transmembrane region" description="Helical" evidence="1">
    <location>
        <begin position="222"/>
        <end position="240"/>
    </location>
</feature>
<evidence type="ECO:0000313" key="3">
    <source>
        <dbReference type="Proteomes" id="UP000184010"/>
    </source>
</evidence>
<dbReference type="Proteomes" id="UP000184010">
    <property type="component" value="Unassembled WGS sequence"/>
</dbReference>
<sequence length="241" mass="27552">MGDFFLLYNCRKPDKIILMKVFIYAGVGLEKQGGCRVKEDDVGLLVFLILMCFILSMAWIETRRKHINYYGKERPEYQGQTKQNLTREPKAIECPGCGAKNLVAHSVGKCDFCDSLLNYETEAESLPAGFYTVETDIPADTCIEKYKPLNGYAWGVIICLGVIVFKIFQAFKDGQGAVYVYFMSVLFVLCLFVASFIGIFYSLAKYKDHHCELNWVKLMKNIYIWGFIISSIILYTELSVF</sequence>
<organism evidence="2 3">
    <name type="scientific">Desulfitobacterium chlororespirans DSM 11544</name>
    <dbReference type="NCBI Taxonomy" id="1121395"/>
    <lineage>
        <taxon>Bacteria</taxon>
        <taxon>Bacillati</taxon>
        <taxon>Bacillota</taxon>
        <taxon>Clostridia</taxon>
        <taxon>Eubacteriales</taxon>
        <taxon>Desulfitobacteriaceae</taxon>
        <taxon>Desulfitobacterium</taxon>
    </lineage>
</organism>
<keyword evidence="1" id="KW-1133">Transmembrane helix</keyword>
<keyword evidence="3" id="KW-1185">Reference proteome</keyword>
<protein>
    <submittedName>
        <fullName evidence="2">Uncharacterized protein</fullName>
    </submittedName>
</protein>
<keyword evidence="1" id="KW-0472">Membrane</keyword>
<name>A0A1M7RUU7_9FIRM</name>
<evidence type="ECO:0000256" key="1">
    <source>
        <dbReference type="SAM" id="Phobius"/>
    </source>
</evidence>
<reference evidence="3" key="1">
    <citation type="submission" date="2016-12" db="EMBL/GenBank/DDBJ databases">
        <authorList>
            <person name="Varghese N."/>
            <person name="Submissions S."/>
        </authorList>
    </citation>
    <scope>NUCLEOTIDE SEQUENCE [LARGE SCALE GENOMIC DNA]</scope>
    <source>
        <strain evidence="3">DSM 11544</strain>
    </source>
</reference>
<dbReference type="EMBL" id="FRDN01000003">
    <property type="protein sequence ID" value="SHN50097.1"/>
    <property type="molecule type" value="Genomic_DNA"/>
</dbReference>
<keyword evidence="1" id="KW-0812">Transmembrane</keyword>
<feature type="transmembrane region" description="Helical" evidence="1">
    <location>
        <begin position="177"/>
        <end position="201"/>
    </location>
</feature>
<dbReference type="STRING" id="1121395.SAMN02745215_00139"/>
<proteinExistence type="predicted"/>
<feature type="transmembrane region" description="Helical" evidence="1">
    <location>
        <begin position="152"/>
        <end position="171"/>
    </location>
</feature>
<accession>A0A1M7RUU7</accession>
<dbReference type="AlphaFoldDB" id="A0A1M7RUU7"/>
<evidence type="ECO:0000313" key="2">
    <source>
        <dbReference type="EMBL" id="SHN50097.1"/>
    </source>
</evidence>
<feature type="transmembrane region" description="Helical" evidence="1">
    <location>
        <begin position="42"/>
        <end position="60"/>
    </location>
</feature>